<organism evidence="2 3">
    <name type="scientific">Panagrolaimus davidi</name>
    <dbReference type="NCBI Taxonomy" id="227884"/>
    <lineage>
        <taxon>Eukaryota</taxon>
        <taxon>Metazoa</taxon>
        <taxon>Ecdysozoa</taxon>
        <taxon>Nematoda</taxon>
        <taxon>Chromadorea</taxon>
        <taxon>Rhabditida</taxon>
        <taxon>Tylenchina</taxon>
        <taxon>Panagrolaimomorpha</taxon>
        <taxon>Panagrolaimoidea</taxon>
        <taxon>Panagrolaimidae</taxon>
        <taxon>Panagrolaimus</taxon>
    </lineage>
</organism>
<dbReference type="WBParaSite" id="PDA_v2.g27845.t1">
    <property type="protein sequence ID" value="PDA_v2.g27845.t1"/>
    <property type="gene ID" value="PDA_v2.g27845"/>
</dbReference>
<keyword evidence="2" id="KW-1185">Reference proteome</keyword>
<evidence type="ECO:0000313" key="2">
    <source>
        <dbReference type="Proteomes" id="UP000887578"/>
    </source>
</evidence>
<evidence type="ECO:0000313" key="3">
    <source>
        <dbReference type="WBParaSite" id="PDA_v2.g27845.t1"/>
    </source>
</evidence>
<accession>A0A914Q9N7</accession>
<name>A0A914Q9N7_9BILA</name>
<dbReference type="Proteomes" id="UP000887578">
    <property type="component" value="Unplaced"/>
</dbReference>
<sequence length="255" mass="28934">MSSKIFVSQQSEEILRIISPATTMSPSSSSTMASFESSTAATTSKNKMYKSNRNSEVEFLPSIPRKASDSVNIGICQFSMSHFYERTDSDEITRFSSSCNNKLPLRHYASADSAITTDSGSSDDSDECYSSINSTEAKEIRHLPRQIAIDVDEDSQRDSVFTVDRSFSVDSGYTDTEFRPSETAASNDLREASKLAKAWIKRNEFRKRVLSDSRYFDISENVKHYVSNNKSTHFERLKLFQLSKNFEYICPTRMH</sequence>
<proteinExistence type="predicted"/>
<evidence type="ECO:0000256" key="1">
    <source>
        <dbReference type="SAM" id="MobiDB-lite"/>
    </source>
</evidence>
<feature type="compositionally biased region" description="Low complexity" evidence="1">
    <location>
        <begin position="20"/>
        <end position="44"/>
    </location>
</feature>
<protein>
    <submittedName>
        <fullName evidence="3">Uncharacterized protein</fullName>
    </submittedName>
</protein>
<feature type="region of interest" description="Disordered" evidence="1">
    <location>
        <begin position="20"/>
        <end position="51"/>
    </location>
</feature>
<dbReference type="AlphaFoldDB" id="A0A914Q9N7"/>
<reference evidence="3" key="1">
    <citation type="submission" date="2022-11" db="UniProtKB">
        <authorList>
            <consortium name="WormBaseParasite"/>
        </authorList>
    </citation>
    <scope>IDENTIFICATION</scope>
</reference>